<dbReference type="EMBL" id="AF281817">
    <property type="protein sequence ID" value="AAK57063.1"/>
    <property type="molecule type" value="Genomic_DNA"/>
</dbReference>
<organismHost>
    <name type="scientific">Tupaia belangeri</name>
    <name type="common">Common tree shrew</name>
    <name type="synonym">Tupaia glis belangeri</name>
    <dbReference type="NCBI Taxonomy" id="37347"/>
</organismHost>
<protein>
    <submittedName>
        <fullName evidence="3">T25</fullName>
    </submittedName>
</protein>
<dbReference type="GO" id="GO:0043657">
    <property type="term" value="C:host cell"/>
    <property type="evidence" value="ECO:0007669"/>
    <property type="project" value="UniProtKB-SubCell"/>
</dbReference>
<dbReference type="Proteomes" id="UP000137095">
    <property type="component" value="Segment"/>
</dbReference>
<feature type="compositionally biased region" description="Pro residues" evidence="2">
    <location>
        <begin position="57"/>
        <end position="67"/>
    </location>
</feature>
<name>Q91TS4_TUHV1</name>
<comment type="subcellular location">
    <subcellularLocation>
        <location evidence="1">Host cell</location>
    </subcellularLocation>
</comment>
<dbReference type="RefSeq" id="NP_116368.1">
    <property type="nucleotide sequence ID" value="NC_002794.1"/>
</dbReference>
<feature type="compositionally biased region" description="Acidic residues" evidence="2">
    <location>
        <begin position="114"/>
        <end position="130"/>
    </location>
</feature>
<organism evidence="3 4">
    <name type="scientific">Tupaiid herpesvirus 1 (strain 1)</name>
    <name type="common">TuHV-1</name>
    <name type="synonym">Herpesvirus tupaia (strain 1)</name>
    <dbReference type="NCBI Taxonomy" id="10397"/>
    <lineage>
        <taxon>Viruses</taxon>
        <taxon>Duplodnaviria</taxon>
        <taxon>Heunggongvirae</taxon>
        <taxon>Peploviricota</taxon>
        <taxon>Herviviricetes</taxon>
        <taxon>Herpesvirales</taxon>
        <taxon>Orthoherpesviridae</taxon>
        <taxon>Betaherpesvirinae</taxon>
        <taxon>Quwivirus</taxon>
        <taxon>Quwivirus tupaiidbeta1</taxon>
    </lineage>
</organism>
<dbReference type="InterPro" id="IPR006731">
    <property type="entry name" value="Herpes_pp85"/>
</dbReference>
<feature type="region of interest" description="Disordered" evidence="2">
    <location>
        <begin position="1"/>
        <end position="155"/>
    </location>
</feature>
<evidence type="ECO:0000313" key="4">
    <source>
        <dbReference type="Proteomes" id="UP000137095"/>
    </source>
</evidence>
<evidence type="ECO:0000256" key="2">
    <source>
        <dbReference type="SAM" id="MobiDB-lite"/>
    </source>
</evidence>
<dbReference type="OrthoDB" id="5363at10239"/>
<evidence type="ECO:0000313" key="3">
    <source>
        <dbReference type="EMBL" id="AAK57063.1"/>
    </source>
</evidence>
<dbReference type="Pfam" id="PF04637">
    <property type="entry name" value="Herpes_pp85"/>
    <property type="match status" value="1"/>
</dbReference>
<keyword evidence="4" id="KW-1185">Reference proteome</keyword>
<feature type="region of interest" description="Disordered" evidence="2">
    <location>
        <begin position="194"/>
        <end position="246"/>
    </location>
</feature>
<sequence>MAKRVPHMKDFDYVEEPPRSAISALRQARAESTADATEPSPRTRDQRAAKPVKPPRRPPPPNQPPSARPVSHPPAVAAAAAPAALEEDPVYANVETAYARLRFRSRGGSRPRDDETDYENETENEYEYENEASHDERGAAGGVAGPPTGDSDDASELVYSSPFEVLSQDFDAFVDDTRRRESVRYATVGQRPLYSTRLPPSRDATAATHETPVARPRSSSVRHARSTRVGTAKSPGDGKHPAPHVEPVYSDLVSTTVVNPIYDCSVRPFAELNFSPHVLSQSHLNLLIRCLNPLSRQHLARINLCIPMQAHVLDAITEPICSQEYLRCSALIRPIIRLATFANYHYQGQAKLLIMQRKLQVLLRRPSVQQLQTRLEQAARFRLSSPVVVVHKAYQRAGLLSSRQVQKALTAVEQILDKKCGPSSPDTVFQLQKHNLLFPTIRYWSPEATSIYVKNLQLFHLADSDQFDLRLLCTESTPSRETDWLQDVTFVLAFRYMLQDFERCLATLQGYMLAYAEQTLQELYLAYLQCPHLRPEYERVAESLYQQTRQRDCTLLPTLPHFVAFLQQAIDAQMFVSPSYMRFALRQLIPEKPHRHDETHLEEAADALNDPDLIPVNLSQKDLRNMTLQSVIVPKLNGPPNNGVVPVMHAQIDDTKPVFQRLIRLRQTGDDWSPTSPIDPRLLEELLD</sequence>
<proteinExistence type="predicted"/>
<dbReference type="GeneID" id="921219"/>
<reference evidence="3 4" key="1">
    <citation type="journal article" date="2001" name="J. Virol.">
        <title>Analysis and characterization of the complete genome of tupaia (tree shrew) herpesvirus.</title>
        <authorList>
            <person name="Bahr U."/>
            <person name="Darai G."/>
        </authorList>
    </citation>
    <scope>NUCLEOTIDE SEQUENCE [LARGE SCALE GENOMIC DNA]</scope>
    <source>
        <strain evidence="3">2</strain>
    </source>
</reference>
<feature type="compositionally biased region" description="Basic and acidic residues" evidence="2">
    <location>
        <begin position="7"/>
        <end position="18"/>
    </location>
</feature>
<feature type="compositionally biased region" description="Low complexity" evidence="2">
    <location>
        <begin position="68"/>
        <end position="84"/>
    </location>
</feature>
<accession>Q91TS4</accession>
<dbReference type="KEGG" id="vg:921219"/>
<evidence type="ECO:0000256" key="1">
    <source>
        <dbReference type="ARBA" id="ARBA00004340"/>
    </source>
</evidence>